<dbReference type="InterPro" id="IPR012341">
    <property type="entry name" value="6hp_glycosidase-like_sf"/>
</dbReference>
<keyword evidence="5" id="KW-1185">Reference proteome</keyword>
<proteinExistence type="predicted"/>
<feature type="domain" description="Glycoside hydrolase family 65 C-terminal" evidence="2">
    <location>
        <begin position="451"/>
        <end position="506"/>
    </location>
</feature>
<dbReference type="Pfam" id="PF22422">
    <property type="entry name" value="MGH1-like_GH"/>
    <property type="match status" value="1"/>
</dbReference>
<gene>
    <name evidence="4" type="ORF">ACFQT0_10120</name>
</gene>
<protein>
    <submittedName>
        <fullName evidence="4">Glycosyl hydrolase family 65 protein</fullName>
    </submittedName>
</protein>
<dbReference type="InterPro" id="IPR008928">
    <property type="entry name" value="6-hairpin_glycosidase_sf"/>
</dbReference>
<name>A0ABW2U484_9BACT</name>
<dbReference type="SUPFAM" id="SSF48208">
    <property type="entry name" value="Six-hairpin glycosidases"/>
    <property type="match status" value="1"/>
</dbReference>
<dbReference type="InterPro" id="IPR005194">
    <property type="entry name" value="Glyco_hydro_65_C"/>
</dbReference>
<feature type="chain" id="PRO_5045063885" evidence="1">
    <location>
        <begin position="22"/>
        <end position="521"/>
    </location>
</feature>
<evidence type="ECO:0000259" key="3">
    <source>
        <dbReference type="Pfam" id="PF22422"/>
    </source>
</evidence>
<evidence type="ECO:0000259" key="2">
    <source>
        <dbReference type="Pfam" id="PF03633"/>
    </source>
</evidence>
<dbReference type="Gene3D" id="1.50.10.10">
    <property type="match status" value="1"/>
</dbReference>
<feature type="signal peptide" evidence="1">
    <location>
        <begin position="1"/>
        <end position="21"/>
    </location>
</feature>
<dbReference type="Pfam" id="PF03633">
    <property type="entry name" value="Glyco_hydro_65C"/>
    <property type="match status" value="1"/>
</dbReference>
<dbReference type="EMBL" id="JBHTEK010000001">
    <property type="protein sequence ID" value="MFC7667699.1"/>
    <property type="molecule type" value="Genomic_DNA"/>
</dbReference>
<organism evidence="4 5">
    <name type="scientific">Hymenobacter humi</name>
    <dbReference type="NCBI Taxonomy" id="1411620"/>
    <lineage>
        <taxon>Bacteria</taxon>
        <taxon>Pseudomonadati</taxon>
        <taxon>Bacteroidota</taxon>
        <taxon>Cytophagia</taxon>
        <taxon>Cytophagales</taxon>
        <taxon>Hymenobacteraceae</taxon>
        <taxon>Hymenobacter</taxon>
    </lineage>
</organism>
<sequence length="521" mass="59389">MQLRTKPFLFLLSLLGLTGLAEVAAQQAPASVLTAEHLRASVARFNALDQEDVINLVPNAQAADWLAQQVPLFECPDSALQETYYYRWWTYRKHLKQTPDGFVFTEFITPMKHAGLHNTISSALGHHLNEGRWLHDPQFTEQYTRFWLNVDSKKTKKLHAFSSWLQDAVYSMYLVSQNQALVQELLPVLSADYRQWEAEKMLPNGLFWQFDVRDAMEESISGGRKAKNIRPTINSYMYGNATAMAAMAKLTKTDSLERKYARKAKQARADVQRTLWDDKASFFKVQYEKGGLCEAREELGYIPWYFSLPADKAKYAKQWEQLTDPAGFQAPWGITTAERRAPGFRTHGSGHGCEWDGAVWPYATTQTLKGLANLLTQYKHHDGMSPQVYYAELRKYTLSHQKNGVPYLGEYQDEKNGEWLKGDNPRSSYYNHSGFADLIITGLVGLKPRADNVVEVFPLVPTGQWDYFCLDQVRYHGRMISVIWDKTGTKYGKGQGLRILADGKEIGRASELKRLTAKLPG</sequence>
<reference evidence="5" key="1">
    <citation type="journal article" date="2019" name="Int. J. Syst. Evol. Microbiol.">
        <title>The Global Catalogue of Microorganisms (GCM) 10K type strain sequencing project: providing services to taxonomists for standard genome sequencing and annotation.</title>
        <authorList>
            <consortium name="The Broad Institute Genomics Platform"/>
            <consortium name="The Broad Institute Genome Sequencing Center for Infectious Disease"/>
            <person name="Wu L."/>
            <person name="Ma J."/>
        </authorList>
    </citation>
    <scope>NUCLEOTIDE SEQUENCE [LARGE SCALE GENOMIC DNA]</scope>
    <source>
        <strain evidence="5">JCM 19635</strain>
    </source>
</reference>
<evidence type="ECO:0000256" key="1">
    <source>
        <dbReference type="SAM" id="SignalP"/>
    </source>
</evidence>
<comment type="caution">
    <text evidence="4">The sequence shown here is derived from an EMBL/GenBank/DDBJ whole genome shotgun (WGS) entry which is preliminary data.</text>
</comment>
<evidence type="ECO:0000313" key="4">
    <source>
        <dbReference type="EMBL" id="MFC7667699.1"/>
    </source>
</evidence>
<evidence type="ECO:0000313" key="5">
    <source>
        <dbReference type="Proteomes" id="UP001596513"/>
    </source>
</evidence>
<accession>A0ABW2U484</accession>
<dbReference type="InterPro" id="IPR054491">
    <property type="entry name" value="MGH1-like_GH"/>
</dbReference>
<dbReference type="RefSeq" id="WP_380202434.1">
    <property type="nucleotide sequence ID" value="NZ_JBHTEK010000001.1"/>
</dbReference>
<keyword evidence="4" id="KW-0378">Hydrolase</keyword>
<dbReference type="Proteomes" id="UP001596513">
    <property type="component" value="Unassembled WGS sequence"/>
</dbReference>
<keyword evidence="1" id="KW-0732">Signal</keyword>
<dbReference type="GO" id="GO:0016787">
    <property type="term" value="F:hydrolase activity"/>
    <property type="evidence" value="ECO:0007669"/>
    <property type="project" value="UniProtKB-KW"/>
</dbReference>
<feature type="domain" description="Mannosylglycerate hydrolase MGH1-like glycoside hydrolase" evidence="3">
    <location>
        <begin position="118"/>
        <end position="433"/>
    </location>
</feature>